<evidence type="ECO:0000313" key="3">
    <source>
        <dbReference type="Proteomes" id="UP001239445"/>
    </source>
</evidence>
<dbReference type="AlphaFoldDB" id="A0AAJ0BN73"/>
<dbReference type="EMBL" id="MU839827">
    <property type="protein sequence ID" value="KAK1761266.1"/>
    <property type="molecule type" value="Genomic_DNA"/>
</dbReference>
<keyword evidence="3" id="KW-1185">Reference proteome</keyword>
<sequence>MQSSTLAYRKQSSALPYPMQPGPIASQFPPAWPRGSAGLEQGASAADNSVGCRVRRRRPPGSPQPISSSRLMVRMEAVWSHTVTQPNSPGTRSRCPDADAGRLLTAAACLPLEQDKRARPHDWLGSRQQLDDKADRSWQTSLGDCDCVSNGPRSQLLSRRIDTGLFPRRSSSYHPSTSSLCDRPIRAVEIPRSRRHGTLGSMVNYPDANASN</sequence>
<feature type="region of interest" description="Disordered" evidence="1">
    <location>
        <begin position="191"/>
        <end position="212"/>
    </location>
</feature>
<dbReference type="Proteomes" id="UP001239445">
    <property type="component" value="Unassembled WGS sequence"/>
</dbReference>
<reference evidence="2" key="1">
    <citation type="submission" date="2023-06" db="EMBL/GenBank/DDBJ databases">
        <title>Genome-scale phylogeny and comparative genomics of the fungal order Sordariales.</title>
        <authorList>
            <consortium name="Lawrence Berkeley National Laboratory"/>
            <person name="Hensen N."/>
            <person name="Bonometti L."/>
            <person name="Westerberg I."/>
            <person name="Brannstrom I.O."/>
            <person name="Guillou S."/>
            <person name="Cros-Aarteil S."/>
            <person name="Calhoun S."/>
            <person name="Haridas S."/>
            <person name="Kuo A."/>
            <person name="Mondo S."/>
            <person name="Pangilinan J."/>
            <person name="Riley R."/>
            <person name="Labutti K."/>
            <person name="Andreopoulos B."/>
            <person name="Lipzen A."/>
            <person name="Chen C."/>
            <person name="Yanf M."/>
            <person name="Daum C."/>
            <person name="Ng V."/>
            <person name="Clum A."/>
            <person name="Steindorff A."/>
            <person name="Ohm R."/>
            <person name="Martin F."/>
            <person name="Silar P."/>
            <person name="Natvig D."/>
            <person name="Lalanne C."/>
            <person name="Gautier V."/>
            <person name="Ament-Velasquez S.L."/>
            <person name="Kruys A."/>
            <person name="Hutchinson M.I."/>
            <person name="Powell A.J."/>
            <person name="Barry K."/>
            <person name="Miller A.N."/>
            <person name="Grigoriev I.V."/>
            <person name="Debuchy R."/>
            <person name="Gladieux P."/>
            <person name="Thoren M.H."/>
            <person name="Johannesson H."/>
        </authorList>
    </citation>
    <scope>NUCLEOTIDE SEQUENCE</scope>
    <source>
        <strain evidence="2">PSN4</strain>
    </source>
</reference>
<feature type="region of interest" description="Disordered" evidence="1">
    <location>
        <begin position="1"/>
        <end position="67"/>
    </location>
</feature>
<organism evidence="2 3">
    <name type="scientific">Echria macrotheca</name>
    <dbReference type="NCBI Taxonomy" id="438768"/>
    <lineage>
        <taxon>Eukaryota</taxon>
        <taxon>Fungi</taxon>
        <taxon>Dikarya</taxon>
        <taxon>Ascomycota</taxon>
        <taxon>Pezizomycotina</taxon>
        <taxon>Sordariomycetes</taxon>
        <taxon>Sordariomycetidae</taxon>
        <taxon>Sordariales</taxon>
        <taxon>Schizotheciaceae</taxon>
        <taxon>Echria</taxon>
    </lineage>
</organism>
<protein>
    <submittedName>
        <fullName evidence="2">Uncharacterized protein</fullName>
    </submittedName>
</protein>
<name>A0AAJ0BN73_9PEZI</name>
<proteinExistence type="predicted"/>
<evidence type="ECO:0000313" key="2">
    <source>
        <dbReference type="EMBL" id="KAK1761266.1"/>
    </source>
</evidence>
<accession>A0AAJ0BN73</accession>
<gene>
    <name evidence="2" type="ORF">QBC47DRAFT_24832</name>
</gene>
<evidence type="ECO:0000256" key="1">
    <source>
        <dbReference type="SAM" id="MobiDB-lite"/>
    </source>
</evidence>
<comment type="caution">
    <text evidence="2">The sequence shown here is derived from an EMBL/GenBank/DDBJ whole genome shotgun (WGS) entry which is preliminary data.</text>
</comment>
<feature type="compositionally biased region" description="Polar residues" evidence="1">
    <location>
        <begin position="1"/>
        <end position="14"/>
    </location>
</feature>